<protein>
    <recommendedName>
        <fullName evidence="2">GapR-like DNA-binding domain-containing protein</fullName>
    </recommendedName>
</protein>
<feature type="coiled-coil region" evidence="1">
    <location>
        <begin position="12"/>
        <end position="46"/>
    </location>
</feature>
<comment type="caution">
    <text evidence="3">The sequence shown here is derived from an EMBL/GenBank/DDBJ whole genome shotgun (WGS) entry which is preliminary data.</text>
</comment>
<evidence type="ECO:0000313" key="3">
    <source>
        <dbReference type="EMBL" id="KJV66064.1"/>
    </source>
</evidence>
<dbReference type="GO" id="GO:0003677">
    <property type="term" value="F:DNA binding"/>
    <property type="evidence" value="ECO:0007669"/>
    <property type="project" value="InterPro"/>
</dbReference>
<proteinExistence type="predicted"/>
<dbReference type="PATRIC" id="fig|1359167.3.peg.245"/>
<dbReference type="NCBIfam" id="NF010247">
    <property type="entry name" value="PRK13694.1"/>
    <property type="match status" value="1"/>
</dbReference>
<dbReference type="EMBL" id="LANU01000001">
    <property type="protein sequence ID" value="KJV66064.1"/>
    <property type="molecule type" value="Genomic_DNA"/>
</dbReference>
<dbReference type="RefSeq" id="WP_045804628.1">
    <property type="nucleotide sequence ID" value="NZ_LANU01000001.1"/>
</dbReference>
<gene>
    <name evidence="3" type="ORF">EMUCRT_0255</name>
</gene>
<dbReference type="InterPro" id="IPR046367">
    <property type="entry name" value="GapR-like_DNA-bd"/>
</dbReference>
<evidence type="ECO:0000313" key="4">
    <source>
        <dbReference type="Proteomes" id="UP000033546"/>
    </source>
</evidence>
<dbReference type="Pfam" id="PF10073">
    <property type="entry name" value="GapR_DNA-bd"/>
    <property type="match status" value="1"/>
</dbReference>
<dbReference type="Proteomes" id="UP000033546">
    <property type="component" value="Unassembled WGS sequence"/>
</dbReference>
<evidence type="ECO:0000259" key="2">
    <source>
        <dbReference type="Pfam" id="PF10073"/>
    </source>
</evidence>
<evidence type="ECO:0000256" key="1">
    <source>
        <dbReference type="SAM" id="Coils"/>
    </source>
</evidence>
<name>A0A0F3NGR9_9RICK</name>
<dbReference type="AlphaFoldDB" id="A0A0F3NGR9"/>
<reference evidence="3 4" key="1">
    <citation type="submission" date="2015-02" db="EMBL/GenBank/DDBJ databases">
        <title>Genome Sequencing of Rickettsiales.</title>
        <authorList>
            <person name="Daugherty S.C."/>
            <person name="Su Q."/>
            <person name="Abolude K."/>
            <person name="Beier-Sexton M."/>
            <person name="Carlyon J.A."/>
            <person name="Carter R."/>
            <person name="Day N.P."/>
            <person name="Dumler S.J."/>
            <person name="Dyachenko V."/>
            <person name="Godinez A."/>
            <person name="Kurtti T.J."/>
            <person name="Lichay M."/>
            <person name="Mullins K.E."/>
            <person name="Ott S."/>
            <person name="Pappas-Brown V."/>
            <person name="Paris D.H."/>
            <person name="Patel P."/>
            <person name="Richards A.L."/>
            <person name="Sadzewicz L."/>
            <person name="Sears K."/>
            <person name="Seidman D."/>
            <person name="Sengamalay N."/>
            <person name="Stenos J."/>
            <person name="Tallon L.J."/>
            <person name="Vincent G."/>
            <person name="Fraser C.M."/>
            <person name="Munderloh U."/>
            <person name="Dunning-Hotopp J.C."/>
        </authorList>
    </citation>
    <scope>NUCLEOTIDE SEQUENCE [LARGE SCALE GENOMIC DNA]</scope>
    <source>
        <strain evidence="3 4">EmCRT</strain>
    </source>
</reference>
<organism evidence="3 4">
    <name type="scientific">Ehrlichia cf. muris str. EmCRT</name>
    <dbReference type="NCBI Taxonomy" id="1359167"/>
    <lineage>
        <taxon>Bacteria</taxon>
        <taxon>Pseudomonadati</taxon>
        <taxon>Pseudomonadota</taxon>
        <taxon>Alphaproteobacteria</taxon>
        <taxon>Rickettsiales</taxon>
        <taxon>Anaplasmataceae</taxon>
        <taxon>Ehrlichia</taxon>
    </lineage>
</organism>
<sequence length="93" mass="11080">MSLSNLSSKDENNVVIENLKRYIERIEKLESEKEEINQYIRKIYNEANSNGFNAKVMRQIVKLRKMSNDDREEHEMLLMTYKRALGILVEIDD</sequence>
<keyword evidence="1" id="KW-0175">Coiled coil</keyword>
<feature type="domain" description="GapR-like DNA-binding" evidence="2">
    <location>
        <begin position="17"/>
        <end position="86"/>
    </location>
</feature>
<accession>A0A0F3NGR9</accession>